<organism evidence="2 3">
    <name type="scientific">Protopolystoma xenopodis</name>
    <dbReference type="NCBI Taxonomy" id="117903"/>
    <lineage>
        <taxon>Eukaryota</taxon>
        <taxon>Metazoa</taxon>
        <taxon>Spiralia</taxon>
        <taxon>Lophotrochozoa</taxon>
        <taxon>Platyhelminthes</taxon>
        <taxon>Monogenea</taxon>
        <taxon>Polyopisthocotylea</taxon>
        <taxon>Polystomatidea</taxon>
        <taxon>Polystomatidae</taxon>
        <taxon>Protopolystoma</taxon>
    </lineage>
</organism>
<sequence>QAFAIRSGTGSRAVESTDSLASTVHGLESRCGPVQAGSKLQPSPVQSSRNENRQTKRDIGTVLVDMIRAGILFLALSQSGGCTKRDAGVCLFVKQDGMTPTATVPEAETAYGRLTSHPDPRNAYKKTDE</sequence>
<gene>
    <name evidence="2" type="ORF">PXEA_LOCUS35557</name>
</gene>
<name>A0A448XQ70_9PLAT</name>
<feature type="compositionally biased region" description="Basic and acidic residues" evidence="1">
    <location>
        <begin position="50"/>
        <end position="59"/>
    </location>
</feature>
<accession>A0A448XQ70</accession>
<evidence type="ECO:0000256" key="1">
    <source>
        <dbReference type="SAM" id="MobiDB-lite"/>
    </source>
</evidence>
<feature type="compositionally biased region" description="Polar residues" evidence="1">
    <location>
        <begin position="38"/>
        <end position="49"/>
    </location>
</feature>
<evidence type="ECO:0000313" key="2">
    <source>
        <dbReference type="EMBL" id="VEL42117.1"/>
    </source>
</evidence>
<keyword evidence="3" id="KW-1185">Reference proteome</keyword>
<evidence type="ECO:0000313" key="3">
    <source>
        <dbReference type="Proteomes" id="UP000784294"/>
    </source>
</evidence>
<protein>
    <submittedName>
        <fullName evidence="2">Uncharacterized protein</fullName>
    </submittedName>
</protein>
<comment type="caution">
    <text evidence="2">The sequence shown here is derived from an EMBL/GenBank/DDBJ whole genome shotgun (WGS) entry which is preliminary data.</text>
</comment>
<feature type="region of interest" description="Disordered" evidence="1">
    <location>
        <begin position="103"/>
        <end position="129"/>
    </location>
</feature>
<dbReference type="AlphaFoldDB" id="A0A448XQ70"/>
<reference evidence="2" key="1">
    <citation type="submission" date="2018-11" db="EMBL/GenBank/DDBJ databases">
        <authorList>
            <consortium name="Pathogen Informatics"/>
        </authorList>
    </citation>
    <scope>NUCLEOTIDE SEQUENCE</scope>
</reference>
<feature type="non-terminal residue" evidence="2">
    <location>
        <position position="1"/>
    </location>
</feature>
<feature type="region of interest" description="Disordered" evidence="1">
    <location>
        <begin position="30"/>
        <end position="59"/>
    </location>
</feature>
<proteinExistence type="predicted"/>
<dbReference type="EMBL" id="CAAALY010272697">
    <property type="protein sequence ID" value="VEL42117.1"/>
    <property type="molecule type" value="Genomic_DNA"/>
</dbReference>
<dbReference type="Proteomes" id="UP000784294">
    <property type="component" value="Unassembled WGS sequence"/>
</dbReference>
<feature type="compositionally biased region" description="Basic and acidic residues" evidence="1">
    <location>
        <begin position="116"/>
        <end position="129"/>
    </location>
</feature>